<dbReference type="Gene3D" id="2.30.38.10">
    <property type="entry name" value="Luciferase, Domain 3"/>
    <property type="match status" value="1"/>
</dbReference>
<name>A0ABW7PRJ4_9ACTN</name>
<dbReference type="PANTHER" id="PTHR45527">
    <property type="entry name" value="NONRIBOSOMAL PEPTIDE SYNTHETASE"/>
    <property type="match status" value="1"/>
</dbReference>
<feature type="domain" description="AMP-dependent synthetase/ligase" evidence="1">
    <location>
        <begin position="7"/>
        <end position="94"/>
    </location>
</feature>
<dbReference type="Pfam" id="PF00501">
    <property type="entry name" value="AMP-binding"/>
    <property type="match status" value="1"/>
</dbReference>
<protein>
    <submittedName>
        <fullName evidence="2">AMP-binding protein</fullName>
    </submittedName>
</protein>
<dbReference type="InterPro" id="IPR000873">
    <property type="entry name" value="AMP-dep_synth/lig_dom"/>
</dbReference>
<dbReference type="EMBL" id="JBBDHD010000343">
    <property type="protein sequence ID" value="MFH7600676.1"/>
    <property type="molecule type" value="Genomic_DNA"/>
</dbReference>
<organism evidence="2 3">
    <name type="scientific">Streptomyces racemochromogenes</name>
    <dbReference type="NCBI Taxonomy" id="67353"/>
    <lineage>
        <taxon>Bacteria</taxon>
        <taxon>Bacillati</taxon>
        <taxon>Actinomycetota</taxon>
        <taxon>Actinomycetes</taxon>
        <taxon>Kitasatosporales</taxon>
        <taxon>Streptomycetaceae</taxon>
        <taxon>Streptomyces</taxon>
    </lineage>
</organism>
<evidence type="ECO:0000313" key="2">
    <source>
        <dbReference type="EMBL" id="MFH7600676.1"/>
    </source>
</evidence>
<proteinExistence type="predicted"/>
<gene>
    <name evidence="2" type="ORF">WDV06_37145</name>
</gene>
<keyword evidence="3" id="KW-1185">Reference proteome</keyword>
<feature type="non-terminal residue" evidence="2">
    <location>
        <position position="132"/>
    </location>
</feature>
<dbReference type="RefSeq" id="WP_395514207.1">
    <property type="nucleotide sequence ID" value="NZ_JBBDHD010000343.1"/>
</dbReference>
<dbReference type="Proteomes" id="UP001610631">
    <property type="component" value="Unassembled WGS sequence"/>
</dbReference>
<dbReference type="SUPFAM" id="SSF56801">
    <property type="entry name" value="Acetyl-CoA synthetase-like"/>
    <property type="match status" value="1"/>
</dbReference>
<accession>A0ABW7PRJ4</accession>
<feature type="non-terminal residue" evidence="2">
    <location>
        <position position="1"/>
    </location>
</feature>
<evidence type="ECO:0000259" key="1">
    <source>
        <dbReference type="Pfam" id="PF00501"/>
    </source>
</evidence>
<reference evidence="2 3" key="1">
    <citation type="submission" date="2024-03" db="EMBL/GenBank/DDBJ databases">
        <title>Whole genome sequencing of Streptomyces racemochromogenes, to identify antimicrobial biosynthetic gene clusters.</title>
        <authorList>
            <person name="Suryawanshi P."/>
            <person name="Krishnaraj P.U."/>
            <person name="Arun Y.P."/>
            <person name="Suryawanshi M.P."/>
            <person name="Rakshit O."/>
        </authorList>
    </citation>
    <scope>NUCLEOTIDE SEQUENCE [LARGE SCALE GENOMIC DNA]</scope>
    <source>
        <strain evidence="2 3">AUDT626</strain>
    </source>
</reference>
<evidence type="ECO:0000313" key="3">
    <source>
        <dbReference type="Proteomes" id="UP001610631"/>
    </source>
</evidence>
<sequence length="132" mass="13771">LPAGMTLVVAGEACPPAMVAKWSRGLRMINAYGPTETTVCATMSGPLSGAVTPPIGTPLTNFRVYVLDSSLRPAPVGVSGELYVAGAGLARGYLGREELTAGRFVADPFGTPGGRMYRTGDVVRWRADGQLE</sequence>
<dbReference type="PANTHER" id="PTHR45527:SF1">
    <property type="entry name" value="FATTY ACID SYNTHASE"/>
    <property type="match status" value="1"/>
</dbReference>
<comment type="caution">
    <text evidence="2">The sequence shown here is derived from an EMBL/GenBank/DDBJ whole genome shotgun (WGS) entry which is preliminary data.</text>
</comment>
<dbReference type="Gene3D" id="3.40.50.980">
    <property type="match status" value="1"/>
</dbReference>